<feature type="compositionally biased region" description="Basic and acidic residues" evidence="1">
    <location>
        <begin position="8"/>
        <end position="17"/>
    </location>
</feature>
<feature type="compositionally biased region" description="Basic and acidic residues" evidence="1">
    <location>
        <begin position="53"/>
        <end position="89"/>
    </location>
</feature>
<dbReference type="AlphaFoldDB" id="A0A0L0F802"/>
<evidence type="ECO:0000256" key="1">
    <source>
        <dbReference type="SAM" id="MobiDB-lite"/>
    </source>
</evidence>
<dbReference type="EMBL" id="KQ246420">
    <property type="protein sequence ID" value="KNC72850.1"/>
    <property type="molecule type" value="Genomic_DNA"/>
</dbReference>
<protein>
    <submittedName>
        <fullName evidence="2">Uncharacterized protein</fullName>
    </submittedName>
</protein>
<sequence length="98" mass="10460">MLPIVAETADKSDKPESAVDQADEAGGTVKEESHEDSTSEPDTQMENSNTQEGEAHDQGETMKEEDADAKHDVDSVSEGPEKEVEKSATSEESSVPPV</sequence>
<evidence type="ECO:0000313" key="3">
    <source>
        <dbReference type="Proteomes" id="UP000054560"/>
    </source>
</evidence>
<feature type="compositionally biased region" description="Polar residues" evidence="1">
    <location>
        <begin position="40"/>
        <end position="52"/>
    </location>
</feature>
<dbReference type="RefSeq" id="XP_014146752.1">
    <property type="nucleotide sequence ID" value="XM_014291277.1"/>
</dbReference>
<keyword evidence="3" id="KW-1185">Reference proteome</keyword>
<name>A0A0L0F802_9EUKA</name>
<gene>
    <name evidence="2" type="ORF">SARC_14591</name>
</gene>
<feature type="region of interest" description="Disordered" evidence="1">
    <location>
        <begin position="1"/>
        <end position="98"/>
    </location>
</feature>
<dbReference type="Proteomes" id="UP000054560">
    <property type="component" value="Unassembled WGS sequence"/>
</dbReference>
<dbReference type="GeneID" id="25915095"/>
<organism evidence="2 3">
    <name type="scientific">Sphaeroforma arctica JP610</name>
    <dbReference type="NCBI Taxonomy" id="667725"/>
    <lineage>
        <taxon>Eukaryota</taxon>
        <taxon>Ichthyosporea</taxon>
        <taxon>Ichthyophonida</taxon>
        <taxon>Sphaeroforma</taxon>
    </lineage>
</organism>
<feature type="non-terminal residue" evidence="2">
    <location>
        <position position="98"/>
    </location>
</feature>
<evidence type="ECO:0000313" key="2">
    <source>
        <dbReference type="EMBL" id="KNC72850.1"/>
    </source>
</evidence>
<accession>A0A0L0F802</accession>
<reference evidence="2 3" key="1">
    <citation type="submission" date="2011-02" db="EMBL/GenBank/DDBJ databases">
        <title>The Genome Sequence of Sphaeroforma arctica JP610.</title>
        <authorList>
            <consortium name="The Broad Institute Genome Sequencing Platform"/>
            <person name="Russ C."/>
            <person name="Cuomo C."/>
            <person name="Young S.K."/>
            <person name="Zeng Q."/>
            <person name="Gargeya S."/>
            <person name="Alvarado L."/>
            <person name="Berlin A."/>
            <person name="Chapman S.B."/>
            <person name="Chen Z."/>
            <person name="Freedman E."/>
            <person name="Gellesch M."/>
            <person name="Goldberg J."/>
            <person name="Griggs A."/>
            <person name="Gujja S."/>
            <person name="Heilman E."/>
            <person name="Heiman D."/>
            <person name="Howarth C."/>
            <person name="Mehta T."/>
            <person name="Neiman D."/>
            <person name="Pearson M."/>
            <person name="Roberts A."/>
            <person name="Saif S."/>
            <person name="Shea T."/>
            <person name="Shenoy N."/>
            <person name="Sisk P."/>
            <person name="Stolte C."/>
            <person name="Sykes S."/>
            <person name="White J."/>
            <person name="Yandava C."/>
            <person name="Burger G."/>
            <person name="Gray M.W."/>
            <person name="Holland P.W.H."/>
            <person name="King N."/>
            <person name="Lang F.B.F."/>
            <person name="Roger A.J."/>
            <person name="Ruiz-Trillo I."/>
            <person name="Haas B."/>
            <person name="Nusbaum C."/>
            <person name="Birren B."/>
        </authorList>
    </citation>
    <scope>NUCLEOTIDE SEQUENCE [LARGE SCALE GENOMIC DNA]</scope>
    <source>
        <strain evidence="2 3">JP610</strain>
    </source>
</reference>
<proteinExistence type="predicted"/>